<dbReference type="InterPro" id="IPR052670">
    <property type="entry name" value="UPF0654_domain"/>
</dbReference>
<dbReference type="EMBL" id="KN880444">
    <property type="protein sequence ID" value="KIY72412.1"/>
    <property type="molecule type" value="Genomic_DNA"/>
</dbReference>
<reference evidence="2 3" key="1">
    <citation type="journal article" date="2015" name="Fungal Genet. Biol.">
        <title>Evolution of novel wood decay mechanisms in Agaricales revealed by the genome sequences of Fistulina hepatica and Cylindrobasidium torrendii.</title>
        <authorList>
            <person name="Floudas D."/>
            <person name="Held B.W."/>
            <person name="Riley R."/>
            <person name="Nagy L.G."/>
            <person name="Koehler G."/>
            <person name="Ransdell A.S."/>
            <person name="Younus H."/>
            <person name="Chow J."/>
            <person name="Chiniquy J."/>
            <person name="Lipzen A."/>
            <person name="Tritt A."/>
            <person name="Sun H."/>
            <person name="Haridas S."/>
            <person name="LaButti K."/>
            <person name="Ohm R.A."/>
            <person name="Kues U."/>
            <person name="Blanchette R.A."/>
            <person name="Grigoriev I.V."/>
            <person name="Minto R.E."/>
            <person name="Hibbett D.S."/>
        </authorList>
    </citation>
    <scope>NUCLEOTIDE SEQUENCE [LARGE SCALE GENOMIC DNA]</scope>
    <source>
        <strain evidence="2 3">FP15055 ss-10</strain>
    </source>
</reference>
<gene>
    <name evidence="2" type="ORF">CYLTODRAFT_449958</name>
</gene>
<sequence length="145" mass="15821">MSDGNKNPERVAAGLKAAIHNPNTSDEARERATERLQGIDTQYTDKNLDNSSASMDNGDHHRNQVLGGYKATLHNPGSTDAAKSKARDVLQEAGVGEERLDQRSGKADPERVAAGHRAAIKNPNVSDEAKQHSQNFLDDNEEYED</sequence>
<feature type="compositionally biased region" description="Basic and acidic residues" evidence="1">
    <location>
        <begin position="82"/>
        <end position="113"/>
    </location>
</feature>
<organism evidence="2 3">
    <name type="scientific">Cylindrobasidium torrendii FP15055 ss-10</name>
    <dbReference type="NCBI Taxonomy" id="1314674"/>
    <lineage>
        <taxon>Eukaryota</taxon>
        <taxon>Fungi</taxon>
        <taxon>Dikarya</taxon>
        <taxon>Basidiomycota</taxon>
        <taxon>Agaricomycotina</taxon>
        <taxon>Agaricomycetes</taxon>
        <taxon>Agaricomycetidae</taxon>
        <taxon>Agaricales</taxon>
        <taxon>Marasmiineae</taxon>
        <taxon>Physalacriaceae</taxon>
        <taxon>Cylindrobasidium</taxon>
    </lineage>
</organism>
<dbReference type="PANTHER" id="PTHR36576">
    <property type="entry name" value="UPF0654 PROTEIN C11D3.01C-RELATED"/>
    <property type="match status" value="1"/>
</dbReference>
<dbReference type="PANTHER" id="PTHR36576:SF2">
    <property type="entry name" value="PROTEIN CON-6, PUTATIVE (AFU_ORTHOLOGUE AFUA_4G03615)-RELATED"/>
    <property type="match status" value="1"/>
</dbReference>
<dbReference type="GO" id="GO:0005737">
    <property type="term" value="C:cytoplasm"/>
    <property type="evidence" value="ECO:0007669"/>
    <property type="project" value="TreeGrafter"/>
</dbReference>
<feature type="compositionally biased region" description="Polar residues" evidence="1">
    <location>
        <begin position="39"/>
        <end position="55"/>
    </location>
</feature>
<dbReference type="InterPro" id="IPR018824">
    <property type="entry name" value="Conidiation-specific_6"/>
</dbReference>
<accession>A0A0D7BPQ9</accession>
<proteinExistence type="predicted"/>
<feature type="region of interest" description="Disordered" evidence="1">
    <location>
        <begin position="1"/>
        <end position="145"/>
    </location>
</feature>
<dbReference type="Proteomes" id="UP000054007">
    <property type="component" value="Unassembled WGS sequence"/>
</dbReference>
<dbReference type="OrthoDB" id="5419162at2759"/>
<evidence type="ECO:0000313" key="2">
    <source>
        <dbReference type="EMBL" id="KIY72412.1"/>
    </source>
</evidence>
<dbReference type="Pfam" id="PF10346">
    <property type="entry name" value="Con-6"/>
    <property type="match status" value="3"/>
</dbReference>
<keyword evidence="3" id="KW-1185">Reference proteome</keyword>
<evidence type="ECO:0008006" key="4">
    <source>
        <dbReference type="Google" id="ProtNLM"/>
    </source>
</evidence>
<protein>
    <recommendedName>
        <fullName evidence="4">Conidiation protein 6</fullName>
    </recommendedName>
</protein>
<evidence type="ECO:0000313" key="3">
    <source>
        <dbReference type="Proteomes" id="UP000054007"/>
    </source>
</evidence>
<evidence type="ECO:0000256" key="1">
    <source>
        <dbReference type="SAM" id="MobiDB-lite"/>
    </source>
</evidence>
<dbReference type="AlphaFoldDB" id="A0A0D7BPQ9"/>
<name>A0A0D7BPQ9_9AGAR</name>